<dbReference type="PROSITE" id="PS51257">
    <property type="entry name" value="PROKAR_LIPOPROTEIN"/>
    <property type="match status" value="1"/>
</dbReference>
<protein>
    <recommendedName>
        <fullName evidence="4">DUF3304 domain-containing protein</fullName>
    </recommendedName>
</protein>
<dbReference type="Proteomes" id="UP000000329">
    <property type="component" value="Chromosome"/>
</dbReference>
<dbReference type="STRING" id="757424.Hsero_0767"/>
<feature type="signal peptide" evidence="1">
    <location>
        <begin position="1"/>
        <end position="30"/>
    </location>
</feature>
<dbReference type="eggNOG" id="ENOG503392Z">
    <property type="taxonomic scope" value="Bacteria"/>
</dbReference>
<dbReference type="HOGENOM" id="CLU_101690_2_0_4"/>
<sequence length="165" mass="17860">MIRIPRFNLSGLLSIVALAMLAIVSGCSNAEAPAARMTLNLVPYNHMTDGIANFDVQVKGGSKSGGGYLHAGSGGGSMICCVSIPEKWQPGLTAKVTAEVYRSSGEKYDIAKEVPIPEYTREQAGHLSVHFLRDGEVKIFVTRYALWHPDYPLKGREAELKPAAR</sequence>
<dbReference type="GeneID" id="29394293"/>
<dbReference type="KEGG" id="hse:Hsero_0767"/>
<proteinExistence type="predicted"/>
<evidence type="ECO:0000256" key="1">
    <source>
        <dbReference type="SAM" id="SignalP"/>
    </source>
</evidence>
<dbReference type="AlphaFoldDB" id="D8IZG6"/>
<organism evidence="2 3">
    <name type="scientific">Herbaspirillum seropedicae (strain SmR1)</name>
    <dbReference type="NCBI Taxonomy" id="757424"/>
    <lineage>
        <taxon>Bacteria</taxon>
        <taxon>Pseudomonadati</taxon>
        <taxon>Pseudomonadota</taxon>
        <taxon>Betaproteobacteria</taxon>
        <taxon>Burkholderiales</taxon>
        <taxon>Oxalobacteraceae</taxon>
        <taxon>Herbaspirillum</taxon>
    </lineage>
</organism>
<keyword evidence="1" id="KW-0732">Signal</keyword>
<feature type="chain" id="PRO_5003115661" description="DUF3304 domain-containing protein" evidence="1">
    <location>
        <begin position="31"/>
        <end position="165"/>
    </location>
</feature>
<gene>
    <name evidence="2" type="ordered locus">Hsero_0767</name>
</gene>
<evidence type="ECO:0000313" key="2">
    <source>
        <dbReference type="EMBL" id="ADJ62286.1"/>
    </source>
</evidence>
<keyword evidence="3" id="KW-1185">Reference proteome</keyword>
<dbReference type="InterPro" id="IPR021733">
    <property type="entry name" value="DUF3304"/>
</dbReference>
<dbReference type="RefSeq" id="WP_013232803.1">
    <property type="nucleotide sequence ID" value="NC_014323.1"/>
</dbReference>
<accession>D8IZG6</accession>
<reference evidence="2 3" key="1">
    <citation type="submission" date="2010-04" db="EMBL/GenBank/DDBJ databases">
        <title>The genome of Herbaspirillum seropedicae SmR1, an endophytic, nitrogen-fixing, plant-growth promoting beta-Proteobacteria.</title>
        <authorList>
            <person name="Pedrosa F.O."/>
            <person name="Monteiro R.A."/>
            <person name="Wassem R."/>
            <person name="Cruz L.M."/>
            <person name="Ayub R.A."/>
            <person name="Colauto N.B."/>
            <person name="Fernandez M.A."/>
            <person name="Fungaro M.H.P."/>
            <person name="Grisard E.C."/>
            <person name="Hungria M."/>
            <person name="Madeira H.M.F."/>
            <person name="Nodari R.O."/>
            <person name="Osaku C.A."/>
            <person name="Petzl-Erler M.L."/>
            <person name="Terenzi H."/>
            <person name="Vieira L.G.E."/>
            <person name="Almeida M.I.M."/>
            <person name="Alves L.R."/>
            <person name="Arantes O.M.N."/>
            <person name="Balsanelli E."/>
            <person name="Barcellos F.G."/>
            <person name="Baura V.A."/>
            <person name="Binde D.R."/>
            <person name="Campo R.J."/>
            <person name="Chubatsu L.S."/>
            <person name="Chueire L.M.O."/>
            <person name="Ciferri R.R."/>
            <person name="Correa L.C."/>
            <person name="da Conceicao Silva J.L."/>
            <person name="Dabul A.N.G."/>
            <person name="Dambros B.P."/>
            <person name="Faoro H."/>
            <person name="Favetti A."/>
            <person name="Friedermann G."/>
            <person name="Furlaneto M.C."/>
            <person name="Gasques L.S."/>
            <person name="Gimenes C.C.T."/>
            <person name="Gioppo N.M.R."/>
            <person name="Glienke-Blanco C."/>
            <person name="Godoy L.P."/>
            <person name="Guerra M.P."/>
            <person name="Karp S."/>
            <person name="Kava-Cordeiro V."/>
            <person name="Margarido V.P."/>
            <person name="Mathioni S.M."/>
            <person name="Menck-Soares M.A."/>
            <person name="Murace N.K."/>
            <person name="Nicolas M.F."/>
            <person name="Oliveira C.E.C."/>
            <person name="Pagnan N.A.B."/>
            <person name="Pamphile J.A."/>
            <person name="Patussi E.V."/>
            <person name="Pereira L.F.P."/>
            <person name="Pereira-Ferrari L."/>
            <person name="Pinto F.G.S."/>
            <person name="Precoma C."/>
            <person name="Prioli A.J."/>
            <person name="Prioli S.M.A.P."/>
            <person name="Raittz R.T."/>
            <person name="Ramos H.J.O."/>
            <person name="Ribeiro E.M.S.F."/>
            <person name="Rigo L.U."/>
            <person name="Rocha C.L.M.S.C."/>
            <person name="Rocha S.N."/>
            <person name="Santos K."/>
            <person name="Satori D."/>
            <person name="Silva A.G."/>
            <person name="Simao R.C.G."/>
            <person name="Soares M.A.M."/>
            <person name="Souza E.M."/>
            <person name="Steffens M.B.R."/>
            <person name="Steindel M."/>
            <person name="Tadra-Sfeir M.Z."/>
            <person name="Takahashi E.K."/>
            <person name="Torres R.A."/>
            <person name="Valle J.S."/>
            <person name="Vernal J.I."/>
            <person name="Vilas-Boas L.A."/>
            <person name="Watanabe M.A.E."/>
            <person name="Weiss V.A."/>
            <person name="Yates M.A."/>
            <person name="Souza E.M."/>
        </authorList>
    </citation>
    <scope>NUCLEOTIDE SEQUENCE [LARGE SCALE GENOMIC DNA]</scope>
    <source>
        <strain evidence="2 3">SmR1</strain>
    </source>
</reference>
<dbReference type="Pfam" id="PF11745">
    <property type="entry name" value="DUF3304"/>
    <property type="match status" value="1"/>
</dbReference>
<dbReference type="EMBL" id="CP002039">
    <property type="protein sequence ID" value="ADJ62286.1"/>
    <property type="molecule type" value="Genomic_DNA"/>
</dbReference>
<evidence type="ECO:0008006" key="4">
    <source>
        <dbReference type="Google" id="ProtNLM"/>
    </source>
</evidence>
<evidence type="ECO:0000313" key="3">
    <source>
        <dbReference type="Proteomes" id="UP000000329"/>
    </source>
</evidence>
<name>D8IZG6_HERSS</name>